<dbReference type="RefSeq" id="WP_095602915.1">
    <property type="nucleotide sequence ID" value="NZ_NSKA01000002.1"/>
</dbReference>
<dbReference type="EMBL" id="NSKA01000002">
    <property type="protein sequence ID" value="PAU72458.1"/>
    <property type="molecule type" value="Genomic_DNA"/>
</dbReference>
<accession>A0ABX4HJE7</accession>
<name>A0ABX4HJE7_9GAMM</name>
<evidence type="ECO:0000313" key="2">
    <source>
        <dbReference type="Proteomes" id="UP000218675"/>
    </source>
</evidence>
<organism evidence="1 2">
    <name type="scientific">Vreelandella alkaliphila</name>
    <dbReference type="NCBI Taxonomy" id="272774"/>
    <lineage>
        <taxon>Bacteria</taxon>
        <taxon>Pseudomonadati</taxon>
        <taxon>Pseudomonadota</taxon>
        <taxon>Gammaproteobacteria</taxon>
        <taxon>Oceanospirillales</taxon>
        <taxon>Halomonadaceae</taxon>
        <taxon>Vreelandella</taxon>
    </lineage>
</organism>
<sequence>MRIFLAKRIAQASCVFISYGRLVRMIVTRKPRMRINKRLCNEAMKYQKLHIIGGPGSGKSYIARRLSEKYGLPQHDLDDIFWDRNHTDYIRSSDEARQRNLESILSNETWIIEGVYYKWLEKSFEGADKIIVLNTPVLLRQWRVLRRYLGYKLSRSHEKDETFANLIELISWNQKYDRDNLVRFYAFSKAQAHKIVVCSSFSEVERAVNA</sequence>
<dbReference type="Proteomes" id="UP000218675">
    <property type="component" value="Unassembled WGS sequence"/>
</dbReference>
<dbReference type="InterPro" id="IPR052922">
    <property type="entry name" value="Cytidylate_Kinase-2"/>
</dbReference>
<gene>
    <name evidence="1" type="ORF">CK497_04865</name>
</gene>
<comment type="caution">
    <text evidence="1">The sequence shown here is derived from an EMBL/GenBank/DDBJ whole genome shotgun (WGS) entry which is preliminary data.</text>
</comment>
<protein>
    <submittedName>
        <fullName evidence="1">DNA topology modulation protein FlaR</fullName>
    </submittedName>
</protein>
<dbReference type="InterPro" id="IPR027417">
    <property type="entry name" value="P-loop_NTPase"/>
</dbReference>
<dbReference type="Gene3D" id="3.40.50.300">
    <property type="entry name" value="P-loop containing nucleotide triphosphate hydrolases"/>
    <property type="match status" value="1"/>
</dbReference>
<dbReference type="PANTHER" id="PTHR37816:SF2">
    <property type="entry name" value="DNA TOPOLOGY MODULATION PROTEIN FLAR-RELATED PROTEIN"/>
    <property type="match status" value="1"/>
</dbReference>
<evidence type="ECO:0000313" key="1">
    <source>
        <dbReference type="EMBL" id="PAU72458.1"/>
    </source>
</evidence>
<proteinExistence type="predicted"/>
<dbReference type="SUPFAM" id="SSF52540">
    <property type="entry name" value="P-loop containing nucleoside triphosphate hydrolases"/>
    <property type="match status" value="1"/>
</dbReference>
<reference evidence="1 2" key="1">
    <citation type="submission" date="2017-08" db="EMBL/GenBank/DDBJ databases">
        <title>Halomonas binhaiensis sp. nov., isolated from saline alkaline soil.</title>
        <authorList>
            <person name="Wang D."/>
            <person name="Zhang G."/>
        </authorList>
    </citation>
    <scope>NUCLEOTIDE SEQUENCE [LARGE SCALE GENOMIC DNA]</scope>
    <source>
        <strain evidence="1 2">WN018</strain>
    </source>
</reference>
<keyword evidence="2" id="KW-1185">Reference proteome</keyword>
<dbReference type="PANTHER" id="PTHR37816">
    <property type="entry name" value="YALI0E33011P"/>
    <property type="match status" value="1"/>
</dbReference>